<protein>
    <recommendedName>
        <fullName evidence="5">Aspartyl/asparaginy/proline hydroxylase domain-containing protein</fullName>
    </recommendedName>
</protein>
<dbReference type="STRING" id="1903952.BIT28_13410"/>
<dbReference type="InterPro" id="IPR007803">
    <property type="entry name" value="Asp/Arg/Pro-Hydrxlase"/>
</dbReference>
<evidence type="ECO:0000259" key="2">
    <source>
        <dbReference type="Pfam" id="PF13649"/>
    </source>
</evidence>
<accession>A0A1Q9GMC8</accession>
<evidence type="ECO:0000313" key="4">
    <source>
        <dbReference type="Proteomes" id="UP000186905"/>
    </source>
</evidence>
<dbReference type="Gene3D" id="3.40.50.150">
    <property type="entry name" value="Vaccinia Virus protein VP39"/>
    <property type="match status" value="1"/>
</dbReference>
<evidence type="ECO:0000313" key="3">
    <source>
        <dbReference type="EMBL" id="OLQ75718.1"/>
    </source>
</evidence>
<reference evidence="3 4" key="1">
    <citation type="submission" date="2016-09" db="EMBL/GenBank/DDBJ databases">
        <title>Photobacterium proteolyticum sp. nov. a protease producing bacterium isolated from ocean sediments of Laizhou Bay.</title>
        <authorList>
            <person name="Li Y."/>
        </authorList>
    </citation>
    <scope>NUCLEOTIDE SEQUENCE [LARGE SCALE GENOMIC DNA]</scope>
    <source>
        <strain evidence="3 4">13-12</strain>
    </source>
</reference>
<dbReference type="SUPFAM" id="SSF53335">
    <property type="entry name" value="S-adenosyl-L-methionine-dependent methyltransferases"/>
    <property type="match status" value="1"/>
</dbReference>
<dbReference type="InterPro" id="IPR041698">
    <property type="entry name" value="Methyltransf_25"/>
</dbReference>
<organism evidence="3 4">
    <name type="scientific">Photobacterium proteolyticum</name>
    <dbReference type="NCBI Taxonomy" id="1903952"/>
    <lineage>
        <taxon>Bacteria</taxon>
        <taxon>Pseudomonadati</taxon>
        <taxon>Pseudomonadota</taxon>
        <taxon>Gammaproteobacteria</taxon>
        <taxon>Vibrionales</taxon>
        <taxon>Vibrionaceae</taxon>
        <taxon>Photobacterium</taxon>
    </lineage>
</organism>
<dbReference type="AlphaFoldDB" id="A0A1Q9GMC8"/>
<feature type="domain" description="Methyltransferase" evidence="2">
    <location>
        <begin position="310"/>
        <end position="407"/>
    </location>
</feature>
<dbReference type="Pfam" id="PF05118">
    <property type="entry name" value="Asp_Arg_Hydrox"/>
    <property type="match status" value="1"/>
</dbReference>
<proteinExistence type="predicted"/>
<evidence type="ECO:0008006" key="5">
    <source>
        <dbReference type="Google" id="ProtNLM"/>
    </source>
</evidence>
<evidence type="ECO:0000259" key="1">
    <source>
        <dbReference type="Pfam" id="PF05118"/>
    </source>
</evidence>
<dbReference type="Pfam" id="PF13649">
    <property type="entry name" value="Methyltransf_25"/>
    <property type="match status" value="1"/>
</dbReference>
<dbReference type="Gene3D" id="2.60.120.330">
    <property type="entry name" value="B-lactam Antibiotic, Isopenicillin N Synthase, Chain"/>
    <property type="match status" value="1"/>
</dbReference>
<keyword evidence="4" id="KW-1185">Reference proteome</keyword>
<dbReference type="Proteomes" id="UP000186905">
    <property type="component" value="Unassembled WGS sequence"/>
</dbReference>
<dbReference type="InterPro" id="IPR029063">
    <property type="entry name" value="SAM-dependent_MTases_sf"/>
</dbReference>
<comment type="caution">
    <text evidence="3">The sequence shown here is derived from an EMBL/GenBank/DDBJ whole genome shotgun (WGS) entry which is preliminary data.</text>
</comment>
<dbReference type="RefSeq" id="WP_075764251.1">
    <property type="nucleotide sequence ID" value="NZ_MJIL01000071.1"/>
</dbReference>
<dbReference type="InterPro" id="IPR027443">
    <property type="entry name" value="IPNS-like_sf"/>
</dbReference>
<dbReference type="SUPFAM" id="SSF51197">
    <property type="entry name" value="Clavaminate synthase-like"/>
    <property type="match status" value="1"/>
</dbReference>
<gene>
    <name evidence="3" type="ORF">BIT28_13410</name>
</gene>
<dbReference type="CDD" id="cd02440">
    <property type="entry name" value="AdoMet_MTases"/>
    <property type="match status" value="1"/>
</dbReference>
<dbReference type="EMBL" id="MJIL01000071">
    <property type="protein sequence ID" value="OLQ75718.1"/>
    <property type="molecule type" value="Genomic_DNA"/>
</dbReference>
<sequence>MLDIGFRRLPLDFPVSPTLLASIEALSDSEWLAHVNRACYDGEWDVFPLRGLAKYQDQSPILQAFALEESESEADFDNYASLQSCPELTAFLAQLSCPILSVRLMRLSPGATIAPHRDHGLCFSKGQARLHLCLQTDPDVEFIIEGESAHMSEGELWYLNADMEHAVYHRGSKDRIHVVIDCIANDWLRNMLGLPEHRELADYSVPERQAWLTKLAEQIVSCPHEERYGLRQPVRELATSLANLSALDLHPDIFLDTEFTMTPYGKAVSMTTAAQCAEEVLRTAVFVRGIYQAISERLHPEQPVSVLYAGTGPFATLLLPLMGMFSAEQLQVTMLDIHAESLEKLQALVDAFGLGDRVAVYTCADATRWQPEVQFDLVVSETMKAALATEPQVSIFSHLVSSLKPTGSLIPQAVELSAYGLDLNGERIPLAAKGRLDRATASDFASGNQQALNMSAALPEQSSIQAIEICTEIKVYGHHSLAGYDCSLNLPFVIPFSSSTQQFISGSETSKARGVVQLGYSTGSEPGYTLSFTPLTTDTTAIEGQE</sequence>
<name>A0A1Q9GMC8_9GAMM</name>
<feature type="domain" description="Aspartyl/asparaginy/proline hydroxylase" evidence="1">
    <location>
        <begin position="76"/>
        <end position="183"/>
    </location>
</feature>